<protein>
    <submittedName>
        <fullName evidence="11">Response regulator</fullName>
    </submittedName>
</protein>
<accession>A0ABW3RS78</accession>
<keyword evidence="3 8" id="KW-0597">Phosphoprotein</keyword>
<evidence type="ECO:0000256" key="1">
    <source>
        <dbReference type="ARBA" id="ARBA00004496"/>
    </source>
</evidence>
<dbReference type="CDD" id="cd17536">
    <property type="entry name" value="REC_YesN-like"/>
    <property type="match status" value="1"/>
</dbReference>
<evidence type="ECO:0000256" key="8">
    <source>
        <dbReference type="PROSITE-ProRule" id="PRU00169"/>
    </source>
</evidence>
<dbReference type="PROSITE" id="PS01124">
    <property type="entry name" value="HTH_ARAC_FAMILY_2"/>
    <property type="match status" value="1"/>
</dbReference>
<evidence type="ECO:0000313" key="12">
    <source>
        <dbReference type="Proteomes" id="UP001597262"/>
    </source>
</evidence>
<dbReference type="PANTHER" id="PTHR42713:SF3">
    <property type="entry name" value="TRANSCRIPTIONAL REGULATORY PROTEIN HPTR"/>
    <property type="match status" value="1"/>
</dbReference>
<evidence type="ECO:0000259" key="9">
    <source>
        <dbReference type="PROSITE" id="PS01124"/>
    </source>
</evidence>
<feature type="domain" description="HTH araC/xylS-type" evidence="9">
    <location>
        <begin position="442"/>
        <end position="540"/>
    </location>
</feature>
<evidence type="ECO:0000259" key="10">
    <source>
        <dbReference type="PROSITE" id="PS50110"/>
    </source>
</evidence>
<dbReference type="Gene3D" id="3.40.50.2300">
    <property type="match status" value="1"/>
</dbReference>
<dbReference type="EMBL" id="JBHTLM010000001">
    <property type="protein sequence ID" value="MFD1175077.1"/>
    <property type="molecule type" value="Genomic_DNA"/>
</dbReference>
<dbReference type="Gene3D" id="1.10.10.60">
    <property type="entry name" value="Homeodomain-like"/>
    <property type="match status" value="2"/>
</dbReference>
<keyword evidence="7" id="KW-0804">Transcription</keyword>
<dbReference type="RefSeq" id="WP_379316061.1">
    <property type="nucleotide sequence ID" value="NZ_JBHTLM010000001.1"/>
</dbReference>
<comment type="caution">
    <text evidence="11">The sequence shown here is derived from an EMBL/GenBank/DDBJ whole genome shotgun (WGS) entry which is preliminary data.</text>
</comment>
<proteinExistence type="predicted"/>
<evidence type="ECO:0000256" key="7">
    <source>
        <dbReference type="ARBA" id="ARBA00023163"/>
    </source>
</evidence>
<dbReference type="SMART" id="SM00448">
    <property type="entry name" value="REC"/>
    <property type="match status" value="1"/>
</dbReference>
<dbReference type="SMART" id="SM00342">
    <property type="entry name" value="HTH_ARAC"/>
    <property type="match status" value="1"/>
</dbReference>
<dbReference type="InterPro" id="IPR001789">
    <property type="entry name" value="Sig_transdc_resp-reg_receiver"/>
</dbReference>
<sequence>MRALIVDDEARVRKAIRLLVDWQSHDIIEIEEAGSGHEAIKLIQKFKPELVIMDMMMDSGHGLELMAWVNEHAGSTKFIVVSGHDDFEFVRSTVRHGGIDYILKPIDPETINTAVAKAVKEWRLEEQHRMEQHVRSIQLNEIKPVYGEKLLSSLIDDPGSAESALRRLRSDGVVPQEVSSARLMLIQVDSGDASLLQRFKHDSELLLFALINICNEFLLADKRGIAFKYWGAPMEILIFLWKEPEQGTELISQINLGLYHTLQRKLHFGVASGGEIPNSLPIQYSEAAAAIRKRNLFHSNEFIHTLTSVTPWAGSSSPYTLFAKVQEDWKMAVMSGNEGQIASAVQKWIELLSSLGIVTPELLDTWKSDMLSFRTALLREILGEEADAALTKLEQDDQEHLSPHTNSYHFSLYAWRDWFGHFLNRVAETLSTHQAPENKTMAEIIKYIEHHYQSDLSLQEIARHFYVSREYISRKFKQELGDNFSDYLGKYRIDKAKLLMLNPNLKISQIAEMVGIHDVKYFSKVFKKIEGVSPKDYRSKVAIK</sequence>
<comment type="subcellular location">
    <subcellularLocation>
        <location evidence="1">Cytoplasm</location>
    </subcellularLocation>
</comment>
<name>A0ABW3RS78_9BACL</name>
<keyword evidence="12" id="KW-1185">Reference proteome</keyword>
<dbReference type="PRINTS" id="PR00032">
    <property type="entry name" value="HTHARAC"/>
</dbReference>
<dbReference type="SUPFAM" id="SSF52172">
    <property type="entry name" value="CheY-like"/>
    <property type="match status" value="1"/>
</dbReference>
<dbReference type="InterPro" id="IPR020449">
    <property type="entry name" value="Tscrpt_reg_AraC-type_HTH"/>
</dbReference>
<evidence type="ECO:0000256" key="6">
    <source>
        <dbReference type="ARBA" id="ARBA00023125"/>
    </source>
</evidence>
<evidence type="ECO:0000256" key="5">
    <source>
        <dbReference type="ARBA" id="ARBA00023015"/>
    </source>
</evidence>
<dbReference type="InterPro" id="IPR051552">
    <property type="entry name" value="HptR"/>
</dbReference>
<feature type="modified residue" description="4-aspartylphosphate" evidence="8">
    <location>
        <position position="54"/>
    </location>
</feature>
<dbReference type="InterPro" id="IPR009057">
    <property type="entry name" value="Homeodomain-like_sf"/>
</dbReference>
<evidence type="ECO:0000256" key="3">
    <source>
        <dbReference type="ARBA" id="ARBA00022553"/>
    </source>
</evidence>
<feature type="domain" description="Response regulatory" evidence="10">
    <location>
        <begin position="2"/>
        <end position="119"/>
    </location>
</feature>
<evidence type="ECO:0000256" key="2">
    <source>
        <dbReference type="ARBA" id="ARBA00022490"/>
    </source>
</evidence>
<keyword evidence="2" id="KW-0963">Cytoplasm</keyword>
<dbReference type="PROSITE" id="PS00041">
    <property type="entry name" value="HTH_ARAC_FAMILY_1"/>
    <property type="match status" value="1"/>
</dbReference>
<dbReference type="InterPro" id="IPR018060">
    <property type="entry name" value="HTH_AraC"/>
</dbReference>
<evidence type="ECO:0000313" key="11">
    <source>
        <dbReference type="EMBL" id="MFD1175077.1"/>
    </source>
</evidence>
<dbReference type="PANTHER" id="PTHR42713">
    <property type="entry name" value="HISTIDINE KINASE-RELATED"/>
    <property type="match status" value="1"/>
</dbReference>
<gene>
    <name evidence="11" type="ORF">ACFQ3W_01975</name>
</gene>
<dbReference type="Pfam" id="PF12833">
    <property type="entry name" value="HTH_18"/>
    <property type="match status" value="1"/>
</dbReference>
<evidence type="ECO:0000256" key="4">
    <source>
        <dbReference type="ARBA" id="ARBA00023012"/>
    </source>
</evidence>
<dbReference type="InterPro" id="IPR018062">
    <property type="entry name" value="HTH_AraC-typ_CS"/>
</dbReference>
<dbReference type="PROSITE" id="PS50110">
    <property type="entry name" value="RESPONSE_REGULATORY"/>
    <property type="match status" value="1"/>
</dbReference>
<reference evidence="12" key="1">
    <citation type="journal article" date="2019" name="Int. J. Syst. Evol. Microbiol.">
        <title>The Global Catalogue of Microorganisms (GCM) 10K type strain sequencing project: providing services to taxonomists for standard genome sequencing and annotation.</title>
        <authorList>
            <consortium name="The Broad Institute Genomics Platform"/>
            <consortium name="The Broad Institute Genome Sequencing Center for Infectious Disease"/>
            <person name="Wu L."/>
            <person name="Ma J."/>
        </authorList>
    </citation>
    <scope>NUCLEOTIDE SEQUENCE [LARGE SCALE GENOMIC DNA]</scope>
    <source>
        <strain evidence="12">CCUG 59189</strain>
    </source>
</reference>
<keyword evidence="4" id="KW-0902">Two-component regulatory system</keyword>
<keyword evidence="5" id="KW-0805">Transcription regulation</keyword>
<dbReference type="Proteomes" id="UP001597262">
    <property type="component" value="Unassembled WGS sequence"/>
</dbReference>
<keyword evidence="6" id="KW-0238">DNA-binding</keyword>
<dbReference type="InterPro" id="IPR011006">
    <property type="entry name" value="CheY-like_superfamily"/>
</dbReference>
<organism evidence="11 12">
    <name type="scientific">Paenibacillus puldeungensis</name>
    <dbReference type="NCBI Taxonomy" id="696536"/>
    <lineage>
        <taxon>Bacteria</taxon>
        <taxon>Bacillati</taxon>
        <taxon>Bacillota</taxon>
        <taxon>Bacilli</taxon>
        <taxon>Bacillales</taxon>
        <taxon>Paenibacillaceae</taxon>
        <taxon>Paenibacillus</taxon>
    </lineage>
</organism>
<dbReference type="SUPFAM" id="SSF46689">
    <property type="entry name" value="Homeodomain-like"/>
    <property type="match status" value="2"/>
</dbReference>
<dbReference type="Pfam" id="PF00072">
    <property type="entry name" value="Response_reg"/>
    <property type="match status" value="1"/>
</dbReference>